<dbReference type="CDD" id="cd14686">
    <property type="entry name" value="bZIP"/>
    <property type="match status" value="1"/>
</dbReference>
<dbReference type="EMBL" id="BSXW01000154">
    <property type="protein sequence ID" value="GMF13397.1"/>
    <property type="molecule type" value="Genomic_DNA"/>
</dbReference>
<evidence type="ECO:0000313" key="3">
    <source>
        <dbReference type="Proteomes" id="UP001165083"/>
    </source>
</evidence>
<feature type="coiled-coil region" evidence="1">
    <location>
        <begin position="156"/>
        <end position="183"/>
    </location>
</feature>
<evidence type="ECO:0000313" key="2">
    <source>
        <dbReference type="EMBL" id="GMF13397.1"/>
    </source>
</evidence>
<gene>
    <name evidence="2" type="ORF">Plil01_000387400</name>
</gene>
<dbReference type="Proteomes" id="UP001165083">
    <property type="component" value="Unassembled WGS sequence"/>
</dbReference>
<comment type="caution">
    <text evidence="2">The sequence shown here is derived from an EMBL/GenBank/DDBJ whole genome shotgun (WGS) entry which is preliminary data.</text>
</comment>
<keyword evidence="1" id="KW-0175">Coiled coil</keyword>
<dbReference type="AlphaFoldDB" id="A0A9W6WQD0"/>
<keyword evidence="3" id="KW-1185">Reference proteome</keyword>
<proteinExistence type="predicted"/>
<reference evidence="2" key="1">
    <citation type="submission" date="2023-04" db="EMBL/GenBank/DDBJ databases">
        <title>Phytophthora lilii NBRC 32176.</title>
        <authorList>
            <person name="Ichikawa N."/>
            <person name="Sato H."/>
            <person name="Tonouchi N."/>
        </authorList>
    </citation>
    <scope>NUCLEOTIDE SEQUENCE</scope>
    <source>
        <strain evidence="2">NBRC 32176</strain>
    </source>
</reference>
<organism evidence="2 3">
    <name type="scientific">Phytophthora lilii</name>
    <dbReference type="NCBI Taxonomy" id="2077276"/>
    <lineage>
        <taxon>Eukaryota</taxon>
        <taxon>Sar</taxon>
        <taxon>Stramenopiles</taxon>
        <taxon>Oomycota</taxon>
        <taxon>Peronosporomycetes</taxon>
        <taxon>Peronosporales</taxon>
        <taxon>Peronosporaceae</taxon>
        <taxon>Phytophthora</taxon>
    </lineage>
</organism>
<dbReference type="OrthoDB" id="127326at2759"/>
<protein>
    <submittedName>
        <fullName evidence="2">Unnamed protein product</fullName>
    </submittedName>
</protein>
<evidence type="ECO:0000256" key="1">
    <source>
        <dbReference type="SAM" id="Coils"/>
    </source>
</evidence>
<name>A0A9W6WQD0_9STRA</name>
<sequence>MCPSGMIINNQVDDSFVIFVNYTIGSAHRLHSHFSPAKTKHSDEVTAAPNTSMFEDSMRYGTQGFGVNVQQPAVSPLHADCTFDEHQLLLSPKSKAQRPILQGHLSSRHFIEIVMRKRSVSSTLVEHGGVYYPIKRHRVTTARRREQCRTNQARYRDRQRKMAHNLVADVQQLREEVRDLTDYRDTLSFGVQGERSVWSTVVEYFRLFRYGFLSSLSETESASLLDSSVLPGSSQKEQKNFLRAAMSADVIFGEVCGVNSLIEQWQRYSTYFSSLCFQLKRMEEQPFGSIVASGTLSFTITLATLKCVFPHLLSTTDDSSAANASICSRLLGQRLHCRFSVRFLWDDSTGRVTQLESTLDLLTPLLQKLGKLQHVSYVLEKALISPSYLVGEL</sequence>
<accession>A0A9W6WQD0</accession>